<dbReference type="GO" id="GO:0006629">
    <property type="term" value="P:lipid metabolic process"/>
    <property type="evidence" value="ECO:0007669"/>
    <property type="project" value="InterPro"/>
</dbReference>
<dbReference type="AlphaFoldDB" id="A0A2J6RCV0"/>
<dbReference type="Pfam" id="PF13813">
    <property type="entry name" value="MBOAT_2"/>
    <property type="match status" value="1"/>
</dbReference>
<comment type="pathway">
    <text evidence="2">Secondary metabolite biosynthesis.</text>
</comment>
<proteinExistence type="inferred from homology"/>
<evidence type="ECO:0000313" key="11">
    <source>
        <dbReference type="Proteomes" id="UP000235786"/>
    </source>
</evidence>
<feature type="transmembrane region" description="Helical" evidence="8">
    <location>
        <begin position="307"/>
        <end position="327"/>
    </location>
</feature>
<evidence type="ECO:0000256" key="7">
    <source>
        <dbReference type="ARBA" id="ARBA00023136"/>
    </source>
</evidence>
<evidence type="ECO:0000256" key="5">
    <source>
        <dbReference type="ARBA" id="ARBA00022692"/>
    </source>
</evidence>
<dbReference type="InterPro" id="IPR044851">
    <property type="entry name" value="Wax_synthase"/>
</dbReference>
<dbReference type="GO" id="GO:0008374">
    <property type="term" value="F:O-acyltransferase activity"/>
    <property type="evidence" value="ECO:0007669"/>
    <property type="project" value="InterPro"/>
</dbReference>
<evidence type="ECO:0000256" key="4">
    <source>
        <dbReference type="ARBA" id="ARBA00022679"/>
    </source>
</evidence>
<organism evidence="10 11">
    <name type="scientific">Hyaloscypha variabilis (strain UAMH 11265 / GT02V1 / F)</name>
    <name type="common">Meliniomyces variabilis</name>
    <dbReference type="NCBI Taxonomy" id="1149755"/>
    <lineage>
        <taxon>Eukaryota</taxon>
        <taxon>Fungi</taxon>
        <taxon>Dikarya</taxon>
        <taxon>Ascomycota</taxon>
        <taxon>Pezizomycotina</taxon>
        <taxon>Leotiomycetes</taxon>
        <taxon>Helotiales</taxon>
        <taxon>Hyaloscyphaceae</taxon>
        <taxon>Hyaloscypha</taxon>
        <taxon>Hyaloscypha variabilis</taxon>
    </lineage>
</organism>
<evidence type="ECO:0000256" key="1">
    <source>
        <dbReference type="ARBA" id="ARBA00004141"/>
    </source>
</evidence>
<keyword evidence="4" id="KW-0808">Transferase</keyword>
<dbReference type="PANTHER" id="PTHR31595">
    <property type="entry name" value="LONG-CHAIN-ALCOHOL O-FATTY-ACYLTRANSFERASE 3-RELATED"/>
    <property type="match status" value="1"/>
</dbReference>
<evidence type="ECO:0000313" key="10">
    <source>
        <dbReference type="EMBL" id="PMD36334.1"/>
    </source>
</evidence>
<dbReference type="GO" id="GO:0016020">
    <property type="term" value="C:membrane"/>
    <property type="evidence" value="ECO:0007669"/>
    <property type="project" value="UniProtKB-SubCell"/>
</dbReference>
<feature type="transmembrane region" description="Helical" evidence="8">
    <location>
        <begin position="339"/>
        <end position="358"/>
    </location>
</feature>
<feature type="domain" description="Wax synthase" evidence="9">
    <location>
        <begin position="223"/>
        <end position="312"/>
    </location>
</feature>
<comment type="subcellular location">
    <subcellularLocation>
        <location evidence="1">Membrane</location>
        <topology evidence="1">Multi-pass membrane protein</topology>
    </subcellularLocation>
</comment>
<comment type="similarity">
    <text evidence="3">Belongs to the wax synthase family.</text>
</comment>
<keyword evidence="11" id="KW-1185">Reference proteome</keyword>
<keyword evidence="7 8" id="KW-0472">Membrane</keyword>
<dbReference type="EMBL" id="KZ613951">
    <property type="protein sequence ID" value="PMD36334.1"/>
    <property type="molecule type" value="Genomic_DNA"/>
</dbReference>
<name>A0A2J6RCV0_HYAVF</name>
<evidence type="ECO:0000256" key="6">
    <source>
        <dbReference type="ARBA" id="ARBA00022989"/>
    </source>
</evidence>
<keyword evidence="6 8" id="KW-1133">Transmembrane helix</keyword>
<evidence type="ECO:0000256" key="8">
    <source>
        <dbReference type="SAM" id="Phobius"/>
    </source>
</evidence>
<protein>
    <recommendedName>
        <fullName evidence="9">Wax synthase domain-containing protein</fullName>
    </recommendedName>
</protein>
<gene>
    <name evidence="10" type="ORF">L207DRAFT_516028</name>
</gene>
<reference evidence="10 11" key="1">
    <citation type="submission" date="2016-04" db="EMBL/GenBank/DDBJ databases">
        <title>A degradative enzymes factory behind the ericoid mycorrhizal symbiosis.</title>
        <authorList>
            <consortium name="DOE Joint Genome Institute"/>
            <person name="Martino E."/>
            <person name="Morin E."/>
            <person name="Grelet G."/>
            <person name="Kuo A."/>
            <person name="Kohler A."/>
            <person name="Daghino S."/>
            <person name="Barry K."/>
            <person name="Choi C."/>
            <person name="Cichocki N."/>
            <person name="Clum A."/>
            <person name="Copeland A."/>
            <person name="Hainaut M."/>
            <person name="Haridas S."/>
            <person name="Labutti K."/>
            <person name="Lindquist E."/>
            <person name="Lipzen A."/>
            <person name="Khouja H.-R."/>
            <person name="Murat C."/>
            <person name="Ohm R."/>
            <person name="Olson A."/>
            <person name="Spatafora J."/>
            <person name="Veneault-Fourrey C."/>
            <person name="Henrissat B."/>
            <person name="Grigoriev I."/>
            <person name="Martin F."/>
            <person name="Perotto S."/>
        </authorList>
    </citation>
    <scope>NUCLEOTIDE SEQUENCE [LARGE SCALE GENOMIC DNA]</scope>
    <source>
        <strain evidence="10 11">F</strain>
    </source>
</reference>
<feature type="transmembrane region" description="Helical" evidence="8">
    <location>
        <begin position="277"/>
        <end position="295"/>
    </location>
</feature>
<feature type="transmembrane region" description="Helical" evidence="8">
    <location>
        <begin position="20"/>
        <end position="41"/>
    </location>
</feature>
<dbReference type="Proteomes" id="UP000235786">
    <property type="component" value="Unassembled WGS sequence"/>
</dbReference>
<accession>A0A2J6RCV0</accession>
<dbReference type="OrthoDB" id="1077582at2759"/>
<sequence>MFPSFVPDKARPLARRYHLIPSIFAVCLAGTVLPPNLFNILSVTTSALYLSVQIPAATSGTIPEDYMLPIQALLFITQWVDFCVVHSPAEFSRDKDKEKVPKTWLEKLRWSWSLNTTFRGIGWNWKVKNVPEAAPLSTTRWAFVRTEVLKACAWYLLFDLCFYPINSSRYATASPPDFFSDSLLRQAFLAWMVGIGDYCTFNLQYSLGSALLVAVSLCTPQDCPPLMGRLREVSTVRDFWGKFWHQNLRRRLTLPFNLLTKYITIPRGTLVSRYTQLYLTFIATTLVHHSGAMNITSTSSENNLNQVAFFMLQPVAITFEDFVIYLGKKAEVKESRLTRALGSLWTFAWFTYTLRYAFAFLANTGMFATSVLPSVIQGTLGLIKRYSGGPGLKEL</sequence>
<dbReference type="PANTHER" id="PTHR31595:SF57">
    <property type="entry name" value="OS04G0481900 PROTEIN"/>
    <property type="match status" value="1"/>
</dbReference>
<evidence type="ECO:0000256" key="2">
    <source>
        <dbReference type="ARBA" id="ARBA00005179"/>
    </source>
</evidence>
<evidence type="ECO:0000259" key="9">
    <source>
        <dbReference type="Pfam" id="PF13813"/>
    </source>
</evidence>
<evidence type="ECO:0000256" key="3">
    <source>
        <dbReference type="ARBA" id="ARBA00007282"/>
    </source>
</evidence>
<dbReference type="InterPro" id="IPR032805">
    <property type="entry name" value="Wax_synthase_dom"/>
</dbReference>
<keyword evidence="5 8" id="KW-0812">Transmembrane</keyword>